<organism evidence="2 3">
    <name type="scientific">Pseudomonas lurida</name>
    <dbReference type="NCBI Taxonomy" id="244566"/>
    <lineage>
        <taxon>Bacteria</taxon>
        <taxon>Pseudomonadati</taxon>
        <taxon>Pseudomonadota</taxon>
        <taxon>Gammaproteobacteria</taxon>
        <taxon>Pseudomonadales</taxon>
        <taxon>Pseudomonadaceae</taxon>
        <taxon>Pseudomonas</taxon>
    </lineage>
</organism>
<protein>
    <submittedName>
        <fullName evidence="2">Uncharacterized protein</fullName>
    </submittedName>
</protein>
<accession>A0ABY9FS87</accession>
<feature type="compositionally biased region" description="Basic and acidic residues" evidence="1">
    <location>
        <begin position="1"/>
        <end position="13"/>
    </location>
</feature>
<evidence type="ECO:0000313" key="2">
    <source>
        <dbReference type="EMBL" id="WLH06192.1"/>
    </source>
</evidence>
<evidence type="ECO:0000256" key="1">
    <source>
        <dbReference type="SAM" id="MobiDB-lite"/>
    </source>
</evidence>
<reference evidence="2 3" key="1">
    <citation type="submission" date="2023-02" db="EMBL/GenBank/DDBJ databases">
        <title>Evolution of Hrp T3SS in non-pathogenic Pseudomonas fluorescens.</title>
        <authorList>
            <person name="Liao K."/>
            <person name="Wei H."/>
            <person name="Gu Y."/>
        </authorList>
    </citation>
    <scope>NUCLEOTIDE SEQUENCE [LARGE SCALE GENOMIC DNA]</scope>
    <source>
        <strain evidence="2 3">FP2043</strain>
    </source>
</reference>
<evidence type="ECO:0000313" key="3">
    <source>
        <dbReference type="Proteomes" id="UP001236748"/>
    </source>
</evidence>
<dbReference type="GeneID" id="99724754"/>
<name>A0ABY9FS87_9PSED</name>
<dbReference type="RefSeq" id="WP_141537517.1">
    <property type="nucleotide sequence ID" value="NZ_CAXAQD010000016.1"/>
</dbReference>
<dbReference type="Proteomes" id="UP001236748">
    <property type="component" value="Chromosome"/>
</dbReference>
<gene>
    <name evidence="2" type="ORF">PSH67_25745</name>
</gene>
<proteinExistence type="predicted"/>
<feature type="region of interest" description="Disordered" evidence="1">
    <location>
        <begin position="1"/>
        <end position="20"/>
    </location>
</feature>
<keyword evidence="3" id="KW-1185">Reference proteome</keyword>
<sequence>MTSKDDTTGEHRTTQGATEADGFHVYTLKVSKKAAKTGNKSTDLYEGFLASRHTFEEDVG</sequence>
<dbReference type="EMBL" id="CP117450">
    <property type="protein sequence ID" value="WLH06192.1"/>
    <property type="molecule type" value="Genomic_DNA"/>
</dbReference>